<comment type="caution">
    <text evidence="2">The sequence shown here is derived from an EMBL/GenBank/DDBJ whole genome shotgun (WGS) entry which is preliminary data.</text>
</comment>
<dbReference type="PANTHER" id="PTHR31210">
    <property type="entry name" value="OS06G0731900 PROTEIN"/>
    <property type="match status" value="1"/>
</dbReference>
<dbReference type="Proteomes" id="UP000827721">
    <property type="component" value="Unassembled WGS sequence"/>
</dbReference>
<dbReference type="PANTHER" id="PTHR31210:SF8">
    <property type="entry name" value="DUF707 DOMAIN-CONTAINING PROTEIN"/>
    <property type="match status" value="1"/>
</dbReference>
<reference evidence="2 3" key="1">
    <citation type="submission" date="2021-02" db="EMBL/GenBank/DDBJ databases">
        <title>Plant Genome Project.</title>
        <authorList>
            <person name="Zhang R.-G."/>
        </authorList>
    </citation>
    <scope>NUCLEOTIDE SEQUENCE [LARGE SCALE GENOMIC DNA]</scope>
    <source>
        <tissue evidence="2">Leaves</tissue>
    </source>
</reference>
<accession>A0ABQ8IJ70</accession>
<evidence type="ECO:0000313" key="3">
    <source>
        <dbReference type="Proteomes" id="UP000827721"/>
    </source>
</evidence>
<dbReference type="InterPro" id="IPR007877">
    <property type="entry name" value="DUF707"/>
</dbReference>
<organism evidence="2 3">
    <name type="scientific">Xanthoceras sorbifolium</name>
    <dbReference type="NCBI Taxonomy" id="99658"/>
    <lineage>
        <taxon>Eukaryota</taxon>
        <taxon>Viridiplantae</taxon>
        <taxon>Streptophyta</taxon>
        <taxon>Embryophyta</taxon>
        <taxon>Tracheophyta</taxon>
        <taxon>Spermatophyta</taxon>
        <taxon>Magnoliopsida</taxon>
        <taxon>eudicotyledons</taxon>
        <taxon>Gunneridae</taxon>
        <taxon>Pentapetalae</taxon>
        <taxon>rosids</taxon>
        <taxon>malvids</taxon>
        <taxon>Sapindales</taxon>
        <taxon>Sapindaceae</taxon>
        <taxon>Xanthoceroideae</taxon>
        <taxon>Xanthoceras</taxon>
    </lineage>
</organism>
<dbReference type="Pfam" id="PF05212">
    <property type="entry name" value="DUF707"/>
    <property type="match status" value="1"/>
</dbReference>
<proteinExistence type="predicted"/>
<gene>
    <name evidence="2" type="ORF">JRO89_XS01G0100600</name>
</gene>
<evidence type="ECO:0000256" key="1">
    <source>
        <dbReference type="SAM" id="MobiDB-lite"/>
    </source>
</evidence>
<feature type="compositionally biased region" description="Polar residues" evidence="1">
    <location>
        <begin position="345"/>
        <end position="361"/>
    </location>
</feature>
<dbReference type="EMBL" id="JAFEMO010000001">
    <property type="protein sequence ID" value="KAH7576535.1"/>
    <property type="molecule type" value="Genomic_DNA"/>
</dbReference>
<feature type="region of interest" description="Disordered" evidence="1">
    <location>
        <begin position="345"/>
        <end position="373"/>
    </location>
</feature>
<sequence>MKLKMNMPATSMHTKVDRKRQKSCLRYLLPTMLLLSAAFCIRSAFVIRDYKERILQWGVLTSVQNTGSKMRETHCRSHGIETLPKGIISRTSDLEMRSLSGPENKKNSKKSMNLLAIAAGIKQKESVNKIVKKFPPSDFVVMLFHYDGTVDKWKDLEWSAHAIHVSAMNQTKWWFAKRFLHPDIILEYAYIFLWDEDLGVDSFHAGRYLSIIKEEGLEISQPALDPDKSELHHFLTARDSRSRVHRRIYKKIGGRKCDENSTTPPCTGFVEMMAPVFSRASWHCAWHMIQNDLVHAWGLDFQLGYCAQGDPTKNIGIVDSEYIVHYGLPTLGGVVVNKTDAVTPEQTDQNTKLSSSEQQVPLSPHQPTHRDEVRKRSFTELEIFKNRWKKSIRDDDSWIDRVQQSQNQIQH</sequence>
<protein>
    <submittedName>
        <fullName evidence="2">Uncharacterized protein</fullName>
    </submittedName>
</protein>
<name>A0ABQ8IJ70_9ROSI</name>
<evidence type="ECO:0000313" key="2">
    <source>
        <dbReference type="EMBL" id="KAH7576535.1"/>
    </source>
</evidence>
<keyword evidence="3" id="KW-1185">Reference proteome</keyword>